<keyword evidence="1" id="KW-0175">Coiled coil</keyword>
<accession>A0A8H3QMS4</accession>
<dbReference type="Proteomes" id="UP000615446">
    <property type="component" value="Unassembled WGS sequence"/>
</dbReference>
<protein>
    <submittedName>
        <fullName evidence="2">Uncharacterized protein</fullName>
    </submittedName>
</protein>
<sequence>MRLLARSRMSLFSANEPVLQAIVEVLLPLKYHVPEFWEEEIEKNYISIELKYISLIGLERNINGKQIKELSANELKELDEKLEKENEEILLRRPYVYYAKEVNEWKETTIGEVLNNGIRQLERYMDMVAKGQATKNSVGIYDDRIKVINSSSPNKIMGFIILVIGFHRIIWKSVNEKLTNYKYIVYLMNLFIGLLNMAIEKDNNRVSYLIQKAEILAEIELLYLLPHQRRWYTWFPEVIYYYANIDKTRERVKEIMNESD</sequence>
<proteinExistence type="predicted"/>
<evidence type="ECO:0000313" key="3">
    <source>
        <dbReference type="Proteomes" id="UP000615446"/>
    </source>
</evidence>
<feature type="coiled-coil region" evidence="1">
    <location>
        <begin position="65"/>
        <end position="92"/>
    </location>
</feature>
<reference evidence="2" key="1">
    <citation type="submission" date="2019-10" db="EMBL/GenBank/DDBJ databases">
        <title>Conservation and host-specific expression of non-tandemly repeated heterogenous ribosome RNA gene in arbuscular mycorrhizal fungi.</title>
        <authorList>
            <person name="Maeda T."/>
            <person name="Kobayashi Y."/>
            <person name="Nakagawa T."/>
            <person name="Ezawa T."/>
            <person name="Yamaguchi K."/>
            <person name="Bino T."/>
            <person name="Nishimoto Y."/>
            <person name="Shigenobu S."/>
            <person name="Kawaguchi M."/>
        </authorList>
    </citation>
    <scope>NUCLEOTIDE SEQUENCE</scope>
    <source>
        <strain evidence="2">HR1</strain>
    </source>
</reference>
<gene>
    <name evidence="2" type="ORF">RCL2_001226300</name>
</gene>
<dbReference type="OrthoDB" id="3068380at2759"/>
<organism evidence="2 3">
    <name type="scientific">Rhizophagus clarus</name>
    <dbReference type="NCBI Taxonomy" id="94130"/>
    <lineage>
        <taxon>Eukaryota</taxon>
        <taxon>Fungi</taxon>
        <taxon>Fungi incertae sedis</taxon>
        <taxon>Mucoromycota</taxon>
        <taxon>Glomeromycotina</taxon>
        <taxon>Glomeromycetes</taxon>
        <taxon>Glomerales</taxon>
        <taxon>Glomeraceae</taxon>
        <taxon>Rhizophagus</taxon>
    </lineage>
</organism>
<comment type="caution">
    <text evidence="2">The sequence shown here is derived from an EMBL/GenBank/DDBJ whole genome shotgun (WGS) entry which is preliminary data.</text>
</comment>
<name>A0A8H3QMS4_9GLOM</name>
<dbReference type="EMBL" id="BLAL01000089">
    <property type="protein sequence ID" value="GES85176.1"/>
    <property type="molecule type" value="Genomic_DNA"/>
</dbReference>
<dbReference type="AlphaFoldDB" id="A0A8H3QMS4"/>
<evidence type="ECO:0000313" key="2">
    <source>
        <dbReference type="EMBL" id="GES85176.1"/>
    </source>
</evidence>
<evidence type="ECO:0000256" key="1">
    <source>
        <dbReference type="SAM" id="Coils"/>
    </source>
</evidence>